<evidence type="ECO:0000313" key="10">
    <source>
        <dbReference type="Proteomes" id="UP001186944"/>
    </source>
</evidence>
<keyword evidence="5 7" id="KW-0472">Membrane</keyword>
<protein>
    <recommendedName>
        <fullName evidence="8">G-protein coupled receptors family 1 profile domain-containing protein</fullName>
    </recommendedName>
</protein>
<dbReference type="AlphaFoldDB" id="A0AA88YAN5"/>
<evidence type="ECO:0000256" key="7">
    <source>
        <dbReference type="SAM" id="Phobius"/>
    </source>
</evidence>
<evidence type="ECO:0000256" key="2">
    <source>
        <dbReference type="ARBA" id="ARBA00022475"/>
    </source>
</evidence>
<gene>
    <name evidence="9" type="ORF">FSP39_004868</name>
</gene>
<keyword evidence="6" id="KW-0807">Transducer</keyword>
<evidence type="ECO:0000313" key="9">
    <source>
        <dbReference type="EMBL" id="KAK3101614.1"/>
    </source>
</evidence>
<dbReference type="InterPro" id="IPR017452">
    <property type="entry name" value="GPCR_Rhodpsn_7TM"/>
</dbReference>
<dbReference type="GO" id="GO:0004930">
    <property type="term" value="F:G protein-coupled receptor activity"/>
    <property type="evidence" value="ECO:0007669"/>
    <property type="project" value="UniProtKB-KW"/>
</dbReference>
<feature type="transmembrane region" description="Helical" evidence="7">
    <location>
        <begin position="131"/>
        <end position="151"/>
    </location>
</feature>
<dbReference type="CDD" id="cd00637">
    <property type="entry name" value="7tm_classA_rhodopsin-like"/>
    <property type="match status" value="1"/>
</dbReference>
<keyword evidence="3 6" id="KW-0812">Transmembrane</keyword>
<evidence type="ECO:0000256" key="3">
    <source>
        <dbReference type="ARBA" id="ARBA00022692"/>
    </source>
</evidence>
<feature type="transmembrane region" description="Helical" evidence="7">
    <location>
        <begin position="179"/>
        <end position="199"/>
    </location>
</feature>
<dbReference type="InterPro" id="IPR000276">
    <property type="entry name" value="GPCR_Rhodpsn"/>
</dbReference>
<evidence type="ECO:0000259" key="8">
    <source>
        <dbReference type="PROSITE" id="PS50262"/>
    </source>
</evidence>
<comment type="similarity">
    <text evidence="6">Belongs to the G-protein coupled receptor 1 family.</text>
</comment>
<organism evidence="9 10">
    <name type="scientific">Pinctada imbricata</name>
    <name type="common">Atlantic pearl-oyster</name>
    <name type="synonym">Pinctada martensii</name>
    <dbReference type="NCBI Taxonomy" id="66713"/>
    <lineage>
        <taxon>Eukaryota</taxon>
        <taxon>Metazoa</taxon>
        <taxon>Spiralia</taxon>
        <taxon>Lophotrochozoa</taxon>
        <taxon>Mollusca</taxon>
        <taxon>Bivalvia</taxon>
        <taxon>Autobranchia</taxon>
        <taxon>Pteriomorphia</taxon>
        <taxon>Pterioida</taxon>
        <taxon>Pterioidea</taxon>
        <taxon>Pteriidae</taxon>
        <taxon>Pinctada</taxon>
    </lineage>
</organism>
<keyword evidence="6" id="KW-0675">Receptor</keyword>
<name>A0AA88YAN5_PINIB</name>
<feature type="transmembrane region" description="Helical" evidence="7">
    <location>
        <begin position="27"/>
        <end position="47"/>
    </location>
</feature>
<dbReference type="PRINTS" id="PR00237">
    <property type="entry name" value="GPCRRHODOPSN"/>
</dbReference>
<sequence length="326" mass="37950">MNNTTKLIIPELNVTAAEVEEQMTNELISLILGIPIFIENSLAIFILSKCQKLMYQVKYLSLNLCLADCLTGLMLVVPRAVFEYVFFCKFKKYFNLVAIISSILTATAINVDRSMSIYLNMRYTQIITKRLVRNSCLATWIISLPLTYAVFWTPEGHFGIECTSRPQYTRQAPNLTARIILQTTFVCNIFLFAYMMRFARKIKPAIQDNVHHSQSETTKMLKKILAVSGCLFVFVSPVLIMRDVETYFPLSSIVQRIRSVTEFLVISKSFINPLLYIWTFYEVKYQIKTILFFWSPKRLEKFDQRRKQHFSSFEISTVQKRSEVMS</sequence>
<dbReference type="PANTHER" id="PTHR22750">
    <property type="entry name" value="G-PROTEIN COUPLED RECEPTOR"/>
    <property type="match status" value="1"/>
</dbReference>
<dbReference type="SUPFAM" id="SSF81321">
    <property type="entry name" value="Family A G protein-coupled receptor-like"/>
    <property type="match status" value="1"/>
</dbReference>
<dbReference type="Pfam" id="PF00001">
    <property type="entry name" value="7tm_1"/>
    <property type="match status" value="1"/>
</dbReference>
<dbReference type="Proteomes" id="UP001186944">
    <property type="component" value="Unassembled WGS sequence"/>
</dbReference>
<dbReference type="Gene3D" id="1.20.1070.10">
    <property type="entry name" value="Rhodopsin 7-helix transmembrane proteins"/>
    <property type="match status" value="1"/>
</dbReference>
<reference evidence="9" key="1">
    <citation type="submission" date="2019-08" db="EMBL/GenBank/DDBJ databases">
        <title>The improved chromosome-level genome for the pearl oyster Pinctada fucata martensii using PacBio sequencing and Hi-C.</title>
        <authorList>
            <person name="Zheng Z."/>
        </authorList>
    </citation>
    <scope>NUCLEOTIDE SEQUENCE</scope>
    <source>
        <strain evidence="9">ZZ-2019</strain>
        <tissue evidence="9">Adductor muscle</tissue>
    </source>
</reference>
<feature type="transmembrane region" description="Helical" evidence="7">
    <location>
        <begin position="93"/>
        <end position="111"/>
    </location>
</feature>
<evidence type="ECO:0000256" key="5">
    <source>
        <dbReference type="ARBA" id="ARBA00023136"/>
    </source>
</evidence>
<evidence type="ECO:0000256" key="4">
    <source>
        <dbReference type="ARBA" id="ARBA00022989"/>
    </source>
</evidence>
<accession>A0AA88YAN5</accession>
<dbReference type="EMBL" id="VSWD01000005">
    <property type="protein sequence ID" value="KAK3101614.1"/>
    <property type="molecule type" value="Genomic_DNA"/>
</dbReference>
<keyword evidence="4 7" id="KW-1133">Transmembrane helix</keyword>
<proteinExistence type="inferred from homology"/>
<feature type="domain" description="G-protein coupled receptors family 1 profile" evidence="8">
    <location>
        <begin position="39"/>
        <end position="276"/>
    </location>
</feature>
<keyword evidence="2" id="KW-1003">Cell membrane</keyword>
<evidence type="ECO:0000256" key="1">
    <source>
        <dbReference type="ARBA" id="ARBA00004651"/>
    </source>
</evidence>
<dbReference type="PROSITE" id="PS00237">
    <property type="entry name" value="G_PROTEIN_RECEP_F1_1"/>
    <property type="match status" value="1"/>
</dbReference>
<feature type="transmembrane region" description="Helical" evidence="7">
    <location>
        <begin position="220"/>
        <end position="240"/>
    </location>
</feature>
<dbReference type="GO" id="GO:0005886">
    <property type="term" value="C:plasma membrane"/>
    <property type="evidence" value="ECO:0007669"/>
    <property type="project" value="UniProtKB-SubCell"/>
</dbReference>
<feature type="transmembrane region" description="Helical" evidence="7">
    <location>
        <begin position="59"/>
        <end position="81"/>
    </location>
</feature>
<dbReference type="PROSITE" id="PS50262">
    <property type="entry name" value="G_PROTEIN_RECEP_F1_2"/>
    <property type="match status" value="1"/>
</dbReference>
<comment type="subcellular location">
    <subcellularLocation>
        <location evidence="1">Cell membrane</location>
        <topology evidence="1">Multi-pass membrane protein</topology>
    </subcellularLocation>
</comment>
<evidence type="ECO:0000256" key="6">
    <source>
        <dbReference type="RuleBase" id="RU000688"/>
    </source>
</evidence>
<keyword evidence="10" id="KW-1185">Reference proteome</keyword>
<keyword evidence="6" id="KW-0297">G-protein coupled receptor</keyword>
<comment type="caution">
    <text evidence="9">The sequence shown here is derived from an EMBL/GenBank/DDBJ whole genome shotgun (WGS) entry which is preliminary data.</text>
</comment>